<dbReference type="Gene3D" id="3.40.190.10">
    <property type="entry name" value="Periplasmic binding protein-like II"/>
    <property type="match status" value="2"/>
</dbReference>
<dbReference type="InterPro" id="IPR011852">
    <property type="entry name" value="TRAP_TAXI"/>
</dbReference>
<dbReference type="PANTHER" id="PTHR42941">
    <property type="entry name" value="SLL1037 PROTEIN"/>
    <property type="match status" value="1"/>
</dbReference>
<dbReference type="Pfam" id="PF16868">
    <property type="entry name" value="NMT1_3"/>
    <property type="match status" value="1"/>
</dbReference>
<accession>A0A2T8HPY7</accession>
<sequence>MQPRPFRDERPPTGDIVMSFSVRAAGFGLALATLIAGSATGSAQAQTLSIGSLPQGSLAFTVAAALARVATENSDLQVRVVPQGGPEVTIPLVETGELEFSIASSDIAAAAAAGIGSFDGRMMGNLRLVANLMPFHSGIFVAADSDIQSLEDLRGQRLAGAFPQQRVLAGYLETTLATVGLTLDDVTIVPAPNGSRGIDDLMTGAVDAAIFSPGSGAVAQADVALGGIRFLAVPDTPESDATIRSRTPGAFMAHVRPLPNRPGIEGEMAMMTGTFVLLASADVPDAEVAAVIAALNENRDALAATFPGLAAMSDDLIASPVEGLPLHAGAASYFTAQGLTD</sequence>
<protein>
    <submittedName>
        <fullName evidence="1">C4-dicarboxylate ABC transporter substrate-binding protein</fullName>
    </submittedName>
</protein>
<dbReference type="AlphaFoldDB" id="A0A2T8HPY7"/>
<keyword evidence="2" id="KW-1185">Reference proteome</keyword>
<dbReference type="NCBIfam" id="TIGR02122">
    <property type="entry name" value="TRAP_TAXI"/>
    <property type="match status" value="1"/>
</dbReference>
<gene>
    <name evidence="1" type="ORF">DDE20_17040</name>
</gene>
<dbReference type="SUPFAM" id="SSF53850">
    <property type="entry name" value="Periplasmic binding protein-like II"/>
    <property type="match status" value="1"/>
</dbReference>
<reference evidence="1 2" key="1">
    <citation type="submission" date="2018-04" db="EMBL/GenBank/DDBJ databases">
        <title>Pararhodobacter oceanense sp. nov., isolated from marine intertidal sediment.</title>
        <authorList>
            <person name="Wang X.-L."/>
            <person name="Du Z.-J."/>
        </authorList>
    </citation>
    <scope>NUCLEOTIDE SEQUENCE [LARGE SCALE GENOMIC DNA]</scope>
    <source>
        <strain evidence="1 2">AM505</strain>
    </source>
</reference>
<dbReference type="OrthoDB" id="9776669at2"/>
<evidence type="ECO:0000313" key="1">
    <source>
        <dbReference type="EMBL" id="PVH27475.1"/>
    </source>
</evidence>
<dbReference type="Proteomes" id="UP000245911">
    <property type="component" value="Unassembled WGS sequence"/>
</dbReference>
<dbReference type="EMBL" id="QDKM01000012">
    <property type="protein sequence ID" value="PVH27475.1"/>
    <property type="molecule type" value="Genomic_DNA"/>
</dbReference>
<comment type="caution">
    <text evidence="1">The sequence shown here is derived from an EMBL/GenBank/DDBJ whole genome shotgun (WGS) entry which is preliminary data.</text>
</comment>
<organism evidence="1 2">
    <name type="scientific">Pararhodobacter oceanensis</name>
    <dbReference type="NCBI Taxonomy" id="2172121"/>
    <lineage>
        <taxon>Bacteria</taxon>
        <taxon>Pseudomonadati</taxon>
        <taxon>Pseudomonadota</taxon>
        <taxon>Alphaproteobacteria</taxon>
        <taxon>Rhodobacterales</taxon>
        <taxon>Paracoccaceae</taxon>
        <taxon>Pararhodobacter</taxon>
    </lineage>
</organism>
<proteinExistence type="predicted"/>
<dbReference type="PANTHER" id="PTHR42941:SF1">
    <property type="entry name" value="SLL1037 PROTEIN"/>
    <property type="match status" value="1"/>
</dbReference>
<evidence type="ECO:0000313" key="2">
    <source>
        <dbReference type="Proteomes" id="UP000245911"/>
    </source>
</evidence>
<name>A0A2T8HPY7_9RHOB</name>